<evidence type="ECO:0000256" key="5">
    <source>
        <dbReference type="ARBA" id="ARBA00023163"/>
    </source>
</evidence>
<dbReference type="PANTHER" id="PTHR43133">
    <property type="entry name" value="RNA POLYMERASE ECF-TYPE SIGMA FACTO"/>
    <property type="match status" value="1"/>
</dbReference>
<dbReference type="Pfam" id="PF04542">
    <property type="entry name" value="Sigma70_r2"/>
    <property type="match status" value="1"/>
</dbReference>
<comment type="caution">
    <text evidence="8">The sequence shown here is derived from an EMBL/GenBank/DDBJ whole genome shotgun (WGS) entry which is preliminary data.</text>
</comment>
<feature type="domain" description="RNA polymerase sigma factor 70 region 4 type 2" evidence="7">
    <location>
        <begin position="126"/>
        <end position="178"/>
    </location>
</feature>
<evidence type="ECO:0000256" key="1">
    <source>
        <dbReference type="ARBA" id="ARBA00010641"/>
    </source>
</evidence>
<organism evidence="8 9">
    <name type="scientific">Nannocystis radixulma</name>
    <dbReference type="NCBI Taxonomy" id="2995305"/>
    <lineage>
        <taxon>Bacteria</taxon>
        <taxon>Pseudomonadati</taxon>
        <taxon>Myxococcota</taxon>
        <taxon>Polyangia</taxon>
        <taxon>Nannocystales</taxon>
        <taxon>Nannocystaceae</taxon>
        <taxon>Nannocystis</taxon>
    </lineage>
</organism>
<dbReference type="EMBL" id="JAQNDN010000001">
    <property type="protein sequence ID" value="MDC0666210.1"/>
    <property type="molecule type" value="Genomic_DNA"/>
</dbReference>
<comment type="similarity">
    <text evidence="1">Belongs to the sigma-70 factor family. ECF subfamily.</text>
</comment>
<evidence type="ECO:0000259" key="6">
    <source>
        <dbReference type="Pfam" id="PF04542"/>
    </source>
</evidence>
<keyword evidence="4" id="KW-0238">DNA-binding</keyword>
<name>A0ABT5AWJ3_9BACT</name>
<protein>
    <submittedName>
        <fullName evidence="8">Sigma-70 family RNA polymerase sigma factor</fullName>
    </submittedName>
</protein>
<dbReference type="SUPFAM" id="SSF88659">
    <property type="entry name" value="Sigma3 and sigma4 domains of RNA polymerase sigma factors"/>
    <property type="match status" value="1"/>
</dbReference>
<evidence type="ECO:0000256" key="3">
    <source>
        <dbReference type="ARBA" id="ARBA00023082"/>
    </source>
</evidence>
<evidence type="ECO:0000313" key="8">
    <source>
        <dbReference type="EMBL" id="MDC0666210.1"/>
    </source>
</evidence>
<dbReference type="InterPro" id="IPR013325">
    <property type="entry name" value="RNA_pol_sigma_r2"/>
</dbReference>
<feature type="domain" description="RNA polymerase sigma-70 region 2" evidence="6">
    <location>
        <begin position="30"/>
        <end position="96"/>
    </location>
</feature>
<evidence type="ECO:0000256" key="2">
    <source>
        <dbReference type="ARBA" id="ARBA00023015"/>
    </source>
</evidence>
<dbReference type="InterPro" id="IPR036388">
    <property type="entry name" value="WH-like_DNA-bd_sf"/>
</dbReference>
<gene>
    <name evidence="8" type="ORF">POL58_00610</name>
</gene>
<keyword evidence="3" id="KW-0731">Sigma factor</keyword>
<keyword evidence="9" id="KW-1185">Reference proteome</keyword>
<dbReference type="SUPFAM" id="SSF88946">
    <property type="entry name" value="Sigma2 domain of RNA polymerase sigma factors"/>
    <property type="match status" value="1"/>
</dbReference>
<dbReference type="InterPro" id="IPR039425">
    <property type="entry name" value="RNA_pol_sigma-70-like"/>
</dbReference>
<evidence type="ECO:0000313" key="9">
    <source>
        <dbReference type="Proteomes" id="UP001217838"/>
    </source>
</evidence>
<dbReference type="Gene3D" id="1.10.1740.10">
    <property type="match status" value="1"/>
</dbReference>
<dbReference type="PANTHER" id="PTHR43133:SF52">
    <property type="entry name" value="ECF RNA POLYMERASE SIGMA FACTOR SIGL"/>
    <property type="match status" value="1"/>
</dbReference>
<dbReference type="NCBIfam" id="TIGR02937">
    <property type="entry name" value="sigma70-ECF"/>
    <property type="match status" value="1"/>
</dbReference>
<dbReference type="Proteomes" id="UP001217838">
    <property type="component" value="Unassembled WGS sequence"/>
</dbReference>
<dbReference type="InterPro" id="IPR013324">
    <property type="entry name" value="RNA_pol_sigma_r3/r4-like"/>
</dbReference>
<keyword evidence="5" id="KW-0804">Transcription</keyword>
<dbReference type="RefSeq" id="WP_271993656.1">
    <property type="nucleotide sequence ID" value="NZ_JAQNDN010000001.1"/>
</dbReference>
<proteinExistence type="inferred from homology"/>
<evidence type="ECO:0000259" key="7">
    <source>
        <dbReference type="Pfam" id="PF08281"/>
    </source>
</evidence>
<accession>A0ABT5AWJ3</accession>
<dbReference type="InterPro" id="IPR014284">
    <property type="entry name" value="RNA_pol_sigma-70_dom"/>
</dbReference>
<evidence type="ECO:0000256" key="4">
    <source>
        <dbReference type="ARBA" id="ARBA00023125"/>
    </source>
</evidence>
<dbReference type="Gene3D" id="1.10.10.10">
    <property type="entry name" value="Winged helix-like DNA-binding domain superfamily/Winged helix DNA-binding domain"/>
    <property type="match status" value="1"/>
</dbReference>
<reference evidence="8 9" key="1">
    <citation type="submission" date="2022-11" db="EMBL/GenBank/DDBJ databases">
        <title>Minimal conservation of predation-associated metabolite biosynthetic gene clusters underscores biosynthetic potential of Myxococcota including descriptions for ten novel species: Archangium lansinium sp. nov., Myxococcus landrumus sp. nov., Nannocystis bai.</title>
        <authorList>
            <person name="Ahearne A."/>
            <person name="Stevens C."/>
            <person name="Dowd S."/>
        </authorList>
    </citation>
    <scope>NUCLEOTIDE SEQUENCE [LARGE SCALE GENOMIC DNA]</scope>
    <source>
        <strain evidence="8 9">NCELM</strain>
    </source>
</reference>
<dbReference type="Pfam" id="PF08281">
    <property type="entry name" value="Sigma70_r4_2"/>
    <property type="match status" value="1"/>
</dbReference>
<dbReference type="InterPro" id="IPR007627">
    <property type="entry name" value="RNA_pol_sigma70_r2"/>
</dbReference>
<sequence length="196" mass="21996">MQLPWPLRDELHARRLARARDGDGEAFRALYRDLYPEVVRFVARRIHGRADAEDLTARVFVAFVERLGDYDRARGSVRGWLLTFARNAVIDHLRKVRPATSPDLLDLLPSDAEGPEGGLLQREELAQLAALVRDLPAETRELLALRFADGLRHREIADVLGLQEATVKQRVSRALRDLRARLRPAAGKKGAEGALA</sequence>
<dbReference type="CDD" id="cd06171">
    <property type="entry name" value="Sigma70_r4"/>
    <property type="match status" value="1"/>
</dbReference>
<dbReference type="InterPro" id="IPR013249">
    <property type="entry name" value="RNA_pol_sigma70_r4_t2"/>
</dbReference>
<keyword evidence="2" id="KW-0805">Transcription regulation</keyword>